<name>A0A2B7WKX5_9EURO</name>
<gene>
    <name evidence="1" type="ORF">AJ79_09316</name>
</gene>
<accession>A0A2B7WKX5</accession>
<sequence length="155" mass="17505">MPPAGNNAKLLSNYARSQQSRKNELQRLIDEAGEYEHSGHSNALAPLSMIVKHWHAVGETIMTLEGLERRAIEWYEVKGMKPGFECLHIALVRRQGENFGLNGEDLGVLLDWVFDGTDVSLILGNEDYVYKQTTVEEVMDGLFLRVERETGSEVQ</sequence>
<protein>
    <submittedName>
        <fullName evidence="1">Uncharacterized protein</fullName>
    </submittedName>
</protein>
<organism evidence="1 2">
    <name type="scientific">Helicocarpus griseus UAMH5409</name>
    <dbReference type="NCBI Taxonomy" id="1447875"/>
    <lineage>
        <taxon>Eukaryota</taxon>
        <taxon>Fungi</taxon>
        <taxon>Dikarya</taxon>
        <taxon>Ascomycota</taxon>
        <taxon>Pezizomycotina</taxon>
        <taxon>Eurotiomycetes</taxon>
        <taxon>Eurotiomycetidae</taxon>
        <taxon>Onygenales</taxon>
        <taxon>Ajellomycetaceae</taxon>
        <taxon>Helicocarpus</taxon>
    </lineage>
</organism>
<dbReference type="AlphaFoldDB" id="A0A2B7WKX5"/>
<proteinExistence type="predicted"/>
<dbReference type="Proteomes" id="UP000223968">
    <property type="component" value="Unassembled WGS sequence"/>
</dbReference>
<evidence type="ECO:0000313" key="1">
    <source>
        <dbReference type="EMBL" id="PGG97179.1"/>
    </source>
</evidence>
<comment type="caution">
    <text evidence="1">The sequence shown here is derived from an EMBL/GenBank/DDBJ whole genome shotgun (WGS) entry which is preliminary data.</text>
</comment>
<evidence type="ECO:0000313" key="2">
    <source>
        <dbReference type="Proteomes" id="UP000223968"/>
    </source>
</evidence>
<keyword evidence="2" id="KW-1185">Reference proteome</keyword>
<reference evidence="1 2" key="1">
    <citation type="submission" date="2017-10" db="EMBL/GenBank/DDBJ databases">
        <title>Comparative genomics in systemic dimorphic fungi from Ajellomycetaceae.</title>
        <authorList>
            <person name="Munoz J.F."/>
            <person name="Mcewen J.G."/>
            <person name="Clay O.K."/>
            <person name="Cuomo C.A."/>
        </authorList>
    </citation>
    <scope>NUCLEOTIDE SEQUENCE [LARGE SCALE GENOMIC DNA]</scope>
    <source>
        <strain evidence="1 2">UAMH5409</strain>
    </source>
</reference>
<dbReference type="OrthoDB" id="4189763at2759"/>
<dbReference type="EMBL" id="PDNB01000255">
    <property type="protein sequence ID" value="PGG97179.1"/>
    <property type="molecule type" value="Genomic_DNA"/>
</dbReference>